<keyword evidence="2" id="KW-1185">Reference proteome</keyword>
<proteinExistence type="predicted"/>
<accession>A0ACC1PCA7</accession>
<dbReference type="Proteomes" id="UP001144978">
    <property type="component" value="Unassembled WGS sequence"/>
</dbReference>
<evidence type="ECO:0000313" key="1">
    <source>
        <dbReference type="EMBL" id="KAJ2990072.1"/>
    </source>
</evidence>
<reference evidence="1" key="1">
    <citation type="submission" date="2022-08" db="EMBL/GenBank/DDBJ databases">
        <title>Genome Sequence of Pycnoporus sanguineus.</title>
        <authorList>
            <person name="Buettner E."/>
        </authorList>
    </citation>
    <scope>NUCLEOTIDE SEQUENCE</scope>
    <source>
        <strain evidence="1">CG-C14</strain>
    </source>
</reference>
<name>A0ACC1PCA7_9APHY</name>
<sequence length="567" mass="62951">MSRNLSCSRGYDLTVEPASIDEEHIFSAAIEDHLLTQLDVSTEAVPAYKEIHYKPGAVTRICLPPLDGDDRSLPRKLLISRPITTPLSVIGNSTRAYWAVEDVGAPGSSKPRVVLLKDTWRLVGPGAEVEGDVIRELNQRGVRNVPSVVYHWDVCDPVERVPECEGKGKGKQKETVSEAVQTTITRDLLNHPWVCGRAALQKSIVARTHYRLVLDIAGLDLLTLSGTHELLHGAYDAYEAMTDAYTLANRLHCDIHPGNIILYRDPNDPACNPSSRKGYLIDWDHSRVLDGHVVTHEYYEPSLQWQFASNSLLARSSTGKVHEFEDDMESMFYVVLYCALLRLEHNLAYHDLVGTLNALFDLAVNVKENTYGGHEKLFNKLDRRHTGALIWRNPHLQTWIDTVCDYMSPISTTPADRVGKWSADHLRDFWRDFLQTHHPLPRADGYDNVWLNLADINKHAPRSVQNTPNEATTTAGSKRSRSEDEQDISSSKFQRTKTGKKATMWSSLLVPPPVDPISPSVVNNGLADILATNVRASSPVPGTSSAGRPSTTLVAARVLAVVGVSAT</sequence>
<gene>
    <name evidence="1" type="ORF">NUW54_g8585</name>
</gene>
<evidence type="ECO:0000313" key="2">
    <source>
        <dbReference type="Proteomes" id="UP001144978"/>
    </source>
</evidence>
<comment type="caution">
    <text evidence="1">The sequence shown here is derived from an EMBL/GenBank/DDBJ whole genome shotgun (WGS) entry which is preliminary data.</text>
</comment>
<protein>
    <submittedName>
        <fullName evidence="1">Uncharacterized protein</fullName>
    </submittedName>
</protein>
<organism evidence="1 2">
    <name type="scientific">Trametes sanguinea</name>
    <dbReference type="NCBI Taxonomy" id="158606"/>
    <lineage>
        <taxon>Eukaryota</taxon>
        <taxon>Fungi</taxon>
        <taxon>Dikarya</taxon>
        <taxon>Basidiomycota</taxon>
        <taxon>Agaricomycotina</taxon>
        <taxon>Agaricomycetes</taxon>
        <taxon>Polyporales</taxon>
        <taxon>Polyporaceae</taxon>
        <taxon>Trametes</taxon>
    </lineage>
</organism>
<dbReference type="EMBL" id="JANSHE010002689">
    <property type="protein sequence ID" value="KAJ2990072.1"/>
    <property type="molecule type" value="Genomic_DNA"/>
</dbReference>